<gene>
    <name evidence="3" type="ORF">MELA_01290</name>
</gene>
<reference evidence="3 4" key="1">
    <citation type="submission" date="2019-07" db="EMBL/GenBank/DDBJ databases">
        <authorList>
            <person name="Cremers G."/>
        </authorList>
    </citation>
    <scope>NUCLEOTIDE SEQUENCE [LARGE SCALE GENOMIC DNA]</scope>
</reference>
<dbReference type="Gene3D" id="3.40.50.2000">
    <property type="entry name" value="Glycogen Phosphorylase B"/>
    <property type="match status" value="1"/>
</dbReference>
<feature type="domain" description="Glycosyl transferase family 1" evidence="1">
    <location>
        <begin position="202"/>
        <end position="311"/>
    </location>
</feature>
<dbReference type="InterPro" id="IPR001296">
    <property type="entry name" value="Glyco_trans_1"/>
</dbReference>
<evidence type="ECO:0000259" key="1">
    <source>
        <dbReference type="Pfam" id="PF00534"/>
    </source>
</evidence>
<dbReference type="InterPro" id="IPR050194">
    <property type="entry name" value="Glycosyltransferase_grp1"/>
</dbReference>
<dbReference type="Pfam" id="PF00534">
    <property type="entry name" value="Glycos_transf_1"/>
    <property type="match status" value="1"/>
</dbReference>
<dbReference type="EMBL" id="CABIKM010000021">
    <property type="protein sequence ID" value="VUZ84915.1"/>
    <property type="molecule type" value="Genomic_DNA"/>
</dbReference>
<dbReference type="Pfam" id="PF13439">
    <property type="entry name" value="Glyco_transf_4"/>
    <property type="match status" value="1"/>
</dbReference>
<dbReference type="InterPro" id="IPR028098">
    <property type="entry name" value="Glyco_trans_4-like_N"/>
</dbReference>
<dbReference type="GO" id="GO:0016757">
    <property type="term" value="F:glycosyltransferase activity"/>
    <property type="evidence" value="ECO:0007669"/>
    <property type="project" value="InterPro"/>
</dbReference>
<keyword evidence="4" id="KW-1185">Reference proteome</keyword>
<proteinExistence type="predicted"/>
<evidence type="ECO:0000313" key="4">
    <source>
        <dbReference type="Proteomes" id="UP000334340"/>
    </source>
</evidence>
<organism evidence="3 4">
    <name type="scientific">Candidatus Methylomirabilis lanthanidiphila</name>
    <dbReference type="NCBI Taxonomy" id="2211376"/>
    <lineage>
        <taxon>Bacteria</taxon>
        <taxon>Candidatus Methylomirabilota</taxon>
        <taxon>Candidatus Methylomirabilia</taxon>
        <taxon>Candidatus Methylomirabilales</taxon>
        <taxon>Candidatus Methylomirabilaceae</taxon>
        <taxon>Candidatus Methylomirabilis</taxon>
    </lineage>
</organism>
<evidence type="ECO:0000313" key="3">
    <source>
        <dbReference type="EMBL" id="VUZ84915.1"/>
    </source>
</evidence>
<name>A0A564ZHZ4_9BACT</name>
<dbReference type="AlphaFoldDB" id="A0A564ZHZ4"/>
<evidence type="ECO:0000259" key="2">
    <source>
        <dbReference type="Pfam" id="PF13439"/>
    </source>
</evidence>
<dbReference type="SUPFAM" id="SSF53756">
    <property type="entry name" value="UDP-Glycosyltransferase/glycogen phosphorylase"/>
    <property type="match status" value="1"/>
</dbReference>
<dbReference type="PANTHER" id="PTHR45947:SF3">
    <property type="entry name" value="SULFOQUINOVOSYL TRANSFERASE SQD2"/>
    <property type="match status" value="1"/>
</dbReference>
<dbReference type="PANTHER" id="PTHR45947">
    <property type="entry name" value="SULFOQUINOVOSYL TRANSFERASE SQD2"/>
    <property type="match status" value="1"/>
</dbReference>
<accession>A0A564ZHZ4</accession>
<sequence>MILAEVKVALIHDWLTGMRGGERCLESLCELFPGADIFTLLHMKGSVSKAIEERRIRTSVIQTLPCAATCYRYYLPLFPWAIEQFTLDGYDLVISSSHCVAKGVKPPSRALHIAYVHTPMRYIWDMRNAYAAPGRMGPASRLLLRTVTGRLRRWDVAVNSRVDHFVANSLHVAHRIRRHYNREATVIYPPVETARFHIAGRTDDYYLVAGAFAPYKRIDLAIEAFNRLRRRLVIVGDGQEGSRLRRLAGPTIEFLGQRSDREVADLLSRCRALVFPGEEDFGILPVEAMASGRPVIAYGRGGVTETVIPLNRSTFNVQRSESQHAFSLQPSAFSPDPCTPTGVFFYEQTVEELIRAVDFFERSSDRFDPEALRAHALIFDRSNFEKRMIAFVSECYETWKRRTP</sequence>
<protein>
    <submittedName>
        <fullName evidence="3">Glycosyl transferase family 1</fullName>
    </submittedName>
</protein>
<dbReference type="Proteomes" id="UP000334340">
    <property type="component" value="Unassembled WGS sequence"/>
</dbReference>
<keyword evidence="3" id="KW-0808">Transferase</keyword>
<feature type="domain" description="Glycosyltransferase subfamily 4-like N-terminal" evidence="2">
    <location>
        <begin position="20"/>
        <end position="195"/>
    </location>
</feature>